<reference evidence="1" key="1">
    <citation type="submission" date="2020-06" db="EMBL/GenBank/DDBJ databases">
        <title>Draft genome of Bugula neritina, a colonial animal packing powerful symbionts and potential medicines.</title>
        <authorList>
            <person name="Rayko M."/>
        </authorList>
    </citation>
    <scope>NUCLEOTIDE SEQUENCE [LARGE SCALE GENOMIC DNA]</scope>
    <source>
        <strain evidence="1">Kwan_BN1</strain>
    </source>
</reference>
<gene>
    <name evidence="1" type="ORF">EB796_001521</name>
</gene>
<comment type="caution">
    <text evidence="1">The sequence shown here is derived from an EMBL/GenBank/DDBJ whole genome shotgun (WGS) entry which is preliminary data.</text>
</comment>
<sequence length="100" mass="11399">MLIAQNNYFEEERQGMRCFHPSYSTSSLVCSASLLIRGRYSSDFFFGEFFIMFDYSSLINVQLNESKLTKDPHFCNSPFIGIVVSRSTPAPDSCFKATLL</sequence>
<proteinExistence type="predicted"/>
<evidence type="ECO:0000313" key="2">
    <source>
        <dbReference type="Proteomes" id="UP000593567"/>
    </source>
</evidence>
<organism evidence="1 2">
    <name type="scientific">Bugula neritina</name>
    <name type="common">Brown bryozoan</name>
    <name type="synonym">Sertularia neritina</name>
    <dbReference type="NCBI Taxonomy" id="10212"/>
    <lineage>
        <taxon>Eukaryota</taxon>
        <taxon>Metazoa</taxon>
        <taxon>Spiralia</taxon>
        <taxon>Lophotrochozoa</taxon>
        <taxon>Bryozoa</taxon>
        <taxon>Gymnolaemata</taxon>
        <taxon>Cheilostomatida</taxon>
        <taxon>Flustrina</taxon>
        <taxon>Buguloidea</taxon>
        <taxon>Bugulidae</taxon>
        <taxon>Bugula</taxon>
    </lineage>
</organism>
<protein>
    <submittedName>
        <fullName evidence="1">Uncharacterized protein</fullName>
    </submittedName>
</protein>
<name>A0A7J7KPR1_BUGNE</name>
<evidence type="ECO:0000313" key="1">
    <source>
        <dbReference type="EMBL" id="KAF6040169.1"/>
    </source>
</evidence>
<accession>A0A7J7KPR1</accession>
<dbReference type="Proteomes" id="UP000593567">
    <property type="component" value="Unassembled WGS sequence"/>
</dbReference>
<dbReference type="AlphaFoldDB" id="A0A7J7KPR1"/>
<keyword evidence="2" id="KW-1185">Reference proteome</keyword>
<dbReference type="EMBL" id="VXIV02000169">
    <property type="protein sequence ID" value="KAF6040169.1"/>
    <property type="molecule type" value="Genomic_DNA"/>
</dbReference>